<feature type="domain" description="GSKIP" evidence="2">
    <location>
        <begin position="15"/>
        <end position="117"/>
    </location>
</feature>
<reference evidence="3" key="1">
    <citation type="submission" date="2020-09" db="EMBL/GenBank/DDBJ databases">
        <authorList>
            <person name="Kikuchi T."/>
        </authorList>
    </citation>
    <scope>NUCLEOTIDE SEQUENCE</scope>
    <source>
        <strain evidence="3">Ka4C1</strain>
    </source>
</reference>
<dbReference type="GO" id="GO:0019207">
    <property type="term" value="F:kinase regulator activity"/>
    <property type="evidence" value="ECO:0007669"/>
    <property type="project" value="TreeGrafter"/>
</dbReference>
<evidence type="ECO:0000313" key="3">
    <source>
        <dbReference type="EMBL" id="CAD5218013.1"/>
    </source>
</evidence>
<dbReference type="PANTHER" id="PTHR12490:SF4">
    <property type="entry name" value="GSK3B-INTERACTING PROTEIN"/>
    <property type="match status" value="1"/>
</dbReference>
<dbReference type="Gene3D" id="3.30.2280.10">
    <property type="entry name" value="Hypothetical protein (hspc210)"/>
    <property type="match status" value="1"/>
</dbReference>
<dbReference type="InterPro" id="IPR023231">
    <property type="entry name" value="GSKIP_dom_sf"/>
</dbReference>
<proteinExistence type="inferred from homology"/>
<evidence type="ECO:0000259" key="2">
    <source>
        <dbReference type="Pfam" id="PF05303"/>
    </source>
</evidence>
<dbReference type="GO" id="GO:0005737">
    <property type="term" value="C:cytoplasm"/>
    <property type="evidence" value="ECO:0007669"/>
    <property type="project" value="TreeGrafter"/>
</dbReference>
<comment type="caution">
    <text evidence="3">The sequence shown here is derived from an EMBL/GenBank/DDBJ whole genome shotgun (WGS) entry which is preliminary data.</text>
</comment>
<dbReference type="SUPFAM" id="SSF103107">
    <property type="entry name" value="Hypothetical protein c14orf129, hspc210"/>
    <property type="match status" value="1"/>
</dbReference>
<dbReference type="Proteomes" id="UP000659654">
    <property type="component" value="Unassembled WGS sequence"/>
</dbReference>
<dbReference type="GO" id="GO:0051018">
    <property type="term" value="F:protein kinase A binding"/>
    <property type="evidence" value="ECO:0007669"/>
    <property type="project" value="TreeGrafter"/>
</dbReference>
<comment type="similarity">
    <text evidence="1">Belongs to the GSKIP family.</text>
</comment>
<dbReference type="Proteomes" id="UP000582659">
    <property type="component" value="Unassembled WGS sequence"/>
</dbReference>
<dbReference type="OrthoDB" id="5804279at2759"/>
<dbReference type="GO" id="GO:0060828">
    <property type="term" value="P:regulation of canonical Wnt signaling pathway"/>
    <property type="evidence" value="ECO:0007669"/>
    <property type="project" value="InterPro"/>
</dbReference>
<organism evidence="3 4">
    <name type="scientific">Bursaphelenchus xylophilus</name>
    <name type="common">Pinewood nematode worm</name>
    <name type="synonym">Aphelenchoides xylophilus</name>
    <dbReference type="NCBI Taxonomy" id="6326"/>
    <lineage>
        <taxon>Eukaryota</taxon>
        <taxon>Metazoa</taxon>
        <taxon>Ecdysozoa</taxon>
        <taxon>Nematoda</taxon>
        <taxon>Chromadorea</taxon>
        <taxon>Rhabditida</taxon>
        <taxon>Tylenchina</taxon>
        <taxon>Tylenchomorpha</taxon>
        <taxon>Aphelenchoidea</taxon>
        <taxon>Aphelenchoididae</taxon>
        <taxon>Bursaphelenchus</taxon>
    </lineage>
</organism>
<name>A0A7I8WZE1_BURXY</name>
<accession>A0A7I8WZE1</accession>
<dbReference type="InterPro" id="IPR037395">
    <property type="entry name" value="GSKIP"/>
</dbReference>
<dbReference type="SMR" id="A0A7I8WZE1"/>
<evidence type="ECO:0000256" key="1">
    <source>
        <dbReference type="ARBA" id="ARBA00009571"/>
    </source>
</evidence>
<dbReference type="EMBL" id="CAJFDI010000002">
    <property type="protein sequence ID" value="CAD5218013.1"/>
    <property type="molecule type" value="Genomic_DNA"/>
</dbReference>
<dbReference type="InterPro" id="IPR007967">
    <property type="entry name" value="GSKIP_dom"/>
</dbReference>
<sequence length="127" mass="14045">MSGYIGSGPSSKSLADELDFAVDEVRPFVSEFEKSTKLEQGPELFYANLITKEGKTATIELSVRGWRICSTNHNEPSGEIGDFPKDTYETLSALLTTISDGYKEAFAGSLVQRLEELSREEDKEGQQ</sequence>
<protein>
    <submittedName>
        <fullName evidence="3">(pine wood nematode) hypothetical protein</fullName>
    </submittedName>
</protein>
<dbReference type="EMBL" id="CAJFCV020000002">
    <property type="protein sequence ID" value="CAG9102409.1"/>
    <property type="molecule type" value="Genomic_DNA"/>
</dbReference>
<dbReference type="Pfam" id="PF05303">
    <property type="entry name" value="GSKIP_dom"/>
    <property type="match status" value="1"/>
</dbReference>
<evidence type="ECO:0000313" key="4">
    <source>
        <dbReference type="Proteomes" id="UP000659654"/>
    </source>
</evidence>
<keyword evidence="4" id="KW-1185">Reference proteome</keyword>
<dbReference type="AlphaFoldDB" id="A0A7I8WZE1"/>
<dbReference type="PANTHER" id="PTHR12490">
    <property type="entry name" value="GSK3B-INTERACTING PROTEIN"/>
    <property type="match status" value="1"/>
</dbReference>
<gene>
    <name evidence="3" type="ORF">BXYJ_LOCUS5406</name>
</gene>